<dbReference type="PANTHER" id="PTHR37816:SF2">
    <property type="entry name" value="DNA TOPOLOGY MODULATION PROTEIN FLAR-RELATED PROTEIN"/>
    <property type="match status" value="1"/>
</dbReference>
<dbReference type="PANTHER" id="PTHR37816">
    <property type="entry name" value="YALI0E33011P"/>
    <property type="match status" value="1"/>
</dbReference>
<proteinExistence type="predicted"/>
<dbReference type="Proteomes" id="UP000575898">
    <property type="component" value="Unassembled WGS sequence"/>
</dbReference>
<accession>A0A840MLA6</accession>
<comment type="caution">
    <text evidence="1">The sequence shown here is derived from an EMBL/GenBank/DDBJ whole genome shotgun (WGS) entry which is preliminary data.</text>
</comment>
<organism evidence="1 2">
    <name type="scientific">Chitinivorax tropicus</name>
    <dbReference type="NCBI Taxonomy" id="714531"/>
    <lineage>
        <taxon>Bacteria</taxon>
        <taxon>Pseudomonadati</taxon>
        <taxon>Pseudomonadota</taxon>
        <taxon>Betaproteobacteria</taxon>
        <taxon>Chitinivorax</taxon>
    </lineage>
</organism>
<name>A0A840MLA6_9PROT</name>
<reference evidence="1 2" key="1">
    <citation type="submission" date="2020-08" db="EMBL/GenBank/DDBJ databases">
        <title>Genomic Encyclopedia of Type Strains, Phase IV (KMG-IV): sequencing the most valuable type-strain genomes for metagenomic binning, comparative biology and taxonomic classification.</title>
        <authorList>
            <person name="Goeker M."/>
        </authorList>
    </citation>
    <scope>NUCLEOTIDE SEQUENCE [LARGE SCALE GENOMIC DNA]</scope>
    <source>
        <strain evidence="1 2">DSM 27165</strain>
    </source>
</reference>
<keyword evidence="1" id="KW-0808">Transferase</keyword>
<keyword evidence="2" id="KW-1185">Reference proteome</keyword>
<dbReference type="GO" id="GO:0016301">
    <property type="term" value="F:kinase activity"/>
    <property type="evidence" value="ECO:0007669"/>
    <property type="project" value="UniProtKB-KW"/>
</dbReference>
<evidence type="ECO:0000313" key="1">
    <source>
        <dbReference type="EMBL" id="MBB5017919.1"/>
    </source>
</evidence>
<dbReference type="Gene3D" id="3.40.50.300">
    <property type="entry name" value="P-loop containing nucleotide triphosphate hydrolases"/>
    <property type="match status" value="1"/>
</dbReference>
<protein>
    <submittedName>
        <fullName evidence="1">Adenylate kinase family enzyme</fullName>
    </submittedName>
</protein>
<dbReference type="EMBL" id="JACHHY010000005">
    <property type="protein sequence ID" value="MBB5017919.1"/>
    <property type="molecule type" value="Genomic_DNA"/>
</dbReference>
<dbReference type="RefSeq" id="WP_184036413.1">
    <property type="nucleotide sequence ID" value="NZ_JACHHY010000005.1"/>
</dbReference>
<keyword evidence="1" id="KW-0418">Kinase</keyword>
<dbReference type="InterPro" id="IPR052922">
    <property type="entry name" value="Cytidylate_Kinase-2"/>
</dbReference>
<dbReference type="AlphaFoldDB" id="A0A840MLA6"/>
<gene>
    <name evidence="1" type="ORF">HNQ59_001189</name>
</gene>
<dbReference type="InterPro" id="IPR027417">
    <property type="entry name" value="P-loop_NTPase"/>
</dbReference>
<evidence type="ECO:0000313" key="2">
    <source>
        <dbReference type="Proteomes" id="UP000575898"/>
    </source>
</evidence>
<dbReference type="SUPFAM" id="SSF52540">
    <property type="entry name" value="P-loop containing nucleoside triphosphate hydrolases"/>
    <property type="match status" value="1"/>
</dbReference>
<sequence length="167" mass="18666">MNLNRIIVLGNSGSGKSWIAKNLASAMSSEWIDLDTIHWEPGGYGVARDRLVSLQMAKQHAENNKWVIEGIYGWIIEEIQIHATYLVWLKINELECIENIKSRGIRGNGTEESFSALLNWAGSYRTRTGSSSFDGHQAIFNKFSGNKITLTSRTSIDEFLSSIGSKI</sequence>